<protein>
    <submittedName>
        <fullName evidence="2">16555_t:CDS:1</fullName>
    </submittedName>
</protein>
<sequence>KVNGKGSVSTLSTETLTEEPTQEISRNSKVVEEAISSISAKNLV</sequence>
<reference evidence="2" key="1">
    <citation type="submission" date="2021-06" db="EMBL/GenBank/DDBJ databases">
        <authorList>
            <person name="Kallberg Y."/>
            <person name="Tangrot J."/>
            <person name="Rosling A."/>
        </authorList>
    </citation>
    <scope>NUCLEOTIDE SEQUENCE</scope>
    <source>
        <strain evidence="2">MA453B</strain>
    </source>
</reference>
<evidence type="ECO:0000313" key="2">
    <source>
        <dbReference type="EMBL" id="CAG8660252.1"/>
    </source>
</evidence>
<gene>
    <name evidence="2" type="ORF">DERYTH_LOCUS10671</name>
</gene>
<comment type="caution">
    <text evidence="2">The sequence shown here is derived from an EMBL/GenBank/DDBJ whole genome shotgun (WGS) entry which is preliminary data.</text>
</comment>
<dbReference type="Proteomes" id="UP000789405">
    <property type="component" value="Unassembled WGS sequence"/>
</dbReference>
<organism evidence="2 3">
    <name type="scientific">Dentiscutata erythropus</name>
    <dbReference type="NCBI Taxonomy" id="1348616"/>
    <lineage>
        <taxon>Eukaryota</taxon>
        <taxon>Fungi</taxon>
        <taxon>Fungi incertae sedis</taxon>
        <taxon>Mucoromycota</taxon>
        <taxon>Glomeromycotina</taxon>
        <taxon>Glomeromycetes</taxon>
        <taxon>Diversisporales</taxon>
        <taxon>Gigasporaceae</taxon>
        <taxon>Dentiscutata</taxon>
    </lineage>
</organism>
<feature type="region of interest" description="Disordered" evidence="1">
    <location>
        <begin position="1"/>
        <end position="29"/>
    </location>
</feature>
<accession>A0A9N9E6H1</accession>
<evidence type="ECO:0000256" key="1">
    <source>
        <dbReference type="SAM" id="MobiDB-lite"/>
    </source>
</evidence>
<evidence type="ECO:0000313" key="3">
    <source>
        <dbReference type="Proteomes" id="UP000789405"/>
    </source>
</evidence>
<proteinExistence type="predicted"/>
<dbReference type="EMBL" id="CAJVPY010006307">
    <property type="protein sequence ID" value="CAG8660252.1"/>
    <property type="molecule type" value="Genomic_DNA"/>
</dbReference>
<name>A0A9N9E6H1_9GLOM</name>
<dbReference type="AlphaFoldDB" id="A0A9N9E6H1"/>
<keyword evidence="3" id="KW-1185">Reference proteome</keyword>
<feature type="non-terminal residue" evidence="2">
    <location>
        <position position="1"/>
    </location>
</feature>